<dbReference type="PANTHER" id="PTHR44942:SF4">
    <property type="entry name" value="METHYLTRANSFERASE TYPE 11 DOMAIN-CONTAINING PROTEIN"/>
    <property type="match status" value="1"/>
</dbReference>
<dbReference type="InterPro" id="IPR013216">
    <property type="entry name" value="Methyltransf_11"/>
</dbReference>
<dbReference type="InterPro" id="IPR051052">
    <property type="entry name" value="Diverse_substrate_MTase"/>
</dbReference>
<keyword evidence="2" id="KW-0489">Methyltransferase</keyword>
<gene>
    <name evidence="5" type="ORF">PMKS-003534</name>
</gene>
<proteinExistence type="inferred from homology"/>
<accession>A0A1Q2YKE1</accession>
<evidence type="ECO:0000313" key="5">
    <source>
        <dbReference type="EMBL" id="GAV30028.1"/>
    </source>
</evidence>
<dbReference type="OrthoDB" id="10027013at2759"/>
<dbReference type="AlphaFoldDB" id="A0A1Q2YKE1"/>
<dbReference type="SUPFAM" id="SSF53335">
    <property type="entry name" value="S-adenosyl-L-methionine-dependent methyltransferases"/>
    <property type="match status" value="1"/>
</dbReference>
<keyword evidence="6" id="KW-1185">Reference proteome</keyword>
<feature type="domain" description="Methyltransferase type 11" evidence="4">
    <location>
        <begin position="46"/>
        <end position="141"/>
    </location>
</feature>
<organism evidence="5 6">
    <name type="scientific">Pichia membranifaciens</name>
    <dbReference type="NCBI Taxonomy" id="4926"/>
    <lineage>
        <taxon>Eukaryota</taxon>
        <taxon>Fungi</taxon>
        <taxon>Dikarya</taxon>
        <taxon>Ascomycota</taxon>
        <taxon>Saccharomycotina</taxon>
        <taxon>Pichiomycetes</taxon>
        <taxon>Pichiales</taxon>
        <taxon>Pichiaceae</taxon>
        <taxon>Pichia</taxon>
    </lineage>
</organism>
<name>A0A1Q2YKE1_9ASCO</name>
<dbReference type="EMBL" id="BDGI01000155">
    <property type="protein sequence ID" value="GAV30028.1"/>
    <property type="molecule type" value="Genomic_DNA"/>
</dbReference>
<reference evidence="5 6" key="1">
    <citation type="submission" date="2016-08" db="EMBL/GenBank/DDBJ databases">
        <title>Whole genome shotgun sequence of Pichia membranifaciens KS47-1.</title>
        <authorList>
            <person name="Konishi M."/>
            <person name="Ishida M."/>
            <person name="Arakawa T."/>
            <person name="Kato Y."/>
            <person name="Horiuchi J."/>
        </authorList>
    </citation>
    <scope>NUCLEOTIDE SEQUENCE [LARGE SCALE GENOMIC DNA]</scope>
    <source>
        <strain evidence="5 6">KS47-1</strain>
    </source>
</reference>
<evidence type="ECO:0000256" key="2">
    <source>
        <dbReference type="ARBA" id="ARBA00022603"/>
    </source>
</evidence>
<protein>
    <recommendedName>
        <fullName evidence="4">Methyltransferase type 11 domain-containing protein</fullName>
    </recommendedName>
</protein>
<dbReference type="Pfam" id="PF08241">
    <property type="entry name" value="Methyltransf_11"/>
    <property type="match status" value="1"/>
</dbReference>
<dbReference type="GO" id="GO:0032259">
    <property type="term" value="P:methylation"/>
    <property type="evidence" value="ECO:0007669"/>
    <property type="project" value="UniProtKB-KW"/>
</dbReference>
<evidence type="ECO:0000256" key="3">
    <source>
        <dbReference type="ARBA" id="ARBA00022679"/>
    </source>
</evidence>
<keyword evidence="3" id="KW-0808">Transferase</keyword>
<dbReference type="Proteomes" id="UP000186136">
    <property type="component" value="Unassembled WGS sequence"/>
</dbReference>
<comment type="caution">
    <text evidence="5">The sequence shown here is derived from an EMBL/GenBank/DDBJ whole genome shotgun (WGS) entry which is preliminary data.</text>
</comment>
<dbReference type="Gene3D" id="3.40.50.150">
    <property type="entry name" value="Vaccinia Virus protein VP39"/>
    <property type="match status" value="1"/>
</dbReference>
<evidence type="ECO:0000259" key="4">
    <source>
        <dbReference type="Pfam" id="PF08241"/>
    </source>
</evidence>
<dbReference type="InterPro" id="IPR029063">
    <property type="entry name" value="SAM-dependent_MTases_sf"/>
</dbReference>
<dbReference type="CDD" id="cd02440">
    <property type="entry name" value="AdoMet_MTases"/>
    <property type="match status" value="1"/>
</dbReference>
<comment type="similarity">
    <text evidence="1">Belongs to the methyltransferase superfamily.</text>
</comment>
<sequence length="239" mass="26514">MSEPHYTACQYGERANDYVSSIVHSTGADLDFIEKQVVGKKLSRVLDLGCGGGHVSYRIAPHVCQVIACDVTKQMLESVREEAVNRHIPNIQTIHASAEKLPFQDRYFDAVFCRFTTHHWSDVVAALREIKRVLVPSASAIFIDVISPVSPLADTWLQTLELLRDISHVRDYSIAEWTSLLGKAENVSRSEANSGIVVAFTTWNENKPVDHHRAVDKSPNHGVSALGPLLQNGGIYNVK</sequence>
<evidence type="ECO:0000256" key="1">
    <source>
        <dbReference type="ARBA" id="ARBA00008361"/>
    </source>
</evidence>
<dbReference type="PANTHER" id="PTHR44942">
    <property type="entry name" value="METHYLTRANSF_11 DOMAIN-CONTAINING PROTEIN"/>
    <property type="match status" value="1"/>
</dbReference>
<evidence type="ECO:0000313" key="6">
    <source>
        <dbReference type="Proteomes" id="UP000186136"/>
    </source>
</evidence>
<dbReference type="GO" id="GO:0008757">
    <property type="term" value="F:S-adenosylmethionine-dependent methyltransferase activity"/>
    <property type="evidence" value="ECO:0007669"/>
    <property type="project" value="InterPro"/>
</dbReference>